<keyword evidence="9" id="KW-1185">Reference proteome</keyword>
<feature type="transmembrane region" description="Helical" evidence="7">
    <location>
        <begin position="21"/>
        <end position="41"/>
    </location>
</feature>
<evidence type="ECO:0000256" key="4">
    <source>
        <dbReference type="ARBA" id="ARBA00022692"/>
    </source>
</evidence>
<feature type="transmembrane region" description="Helical" evidence="7">
    <location>
        <begin position="53"/>
        <end position="77"/>
    </location>
</feature>
<feature type="transmembrane region" description="Helical" evidence="7">
    <location>
        <begin position="158"/>
        <end position="177"/>
    </location>
</feature>
<accession>A0ABV2DGB4</accession>
<evidence type="ECO:0000256" key="2">
    <source>
        <dbReference type="ARBA" id="ARBA00007430"/>
    </source>
</evidence>
<comment type="caution">
    <text evidence="8">The sequence shown here is derived from an EMBL/GenBank/DDBJ whole genome shotgun (WGS) entry which is preliminary data.</text>
</comment>
<feature type="transmembrane region" description="Helical" evidence="7">
    <location>
        <begin position="333"/>
        <end position="354"/>
    </location>
</feature>
<organism evidence="8 9">
    <name type="scientific">Mesorhizobium shangrilense</name>
    <dbReference type="NCBI Taxonomy" id="460060"/>
    <lineage>
        <taxon>Bacteria</taxon>
        <taxon>Pseudomonadati</taxon>
        <taxon>Pseudomonadota</taxon>
        <taxon>Alphaproteobacteria</taxon>
        <taxon>Hyphomicrobiales</taxon>
        <taxon>Phyllobacteriaceae</taxon>
        <taxon>Mesorhizobium</taxon>
    </lineage>
</organism>
<dbReference type="Proteomes" id="UP001548832">
    <property type="component" value="Unassembled WGS sequence"/>
</dbReference>
<protein>
    <submittedName>
        <fullName evidence="8">Lipopolysaccharide biosynthesis protein</fullName>
    </submittedName>
</protein>
<comment type="subcellular location">
    <subcellularLocation>
        <location evidence="1">Cell membrane</location>
        <topology evidence="1">Multi-pass membrane protein</topology>
    </subcellularLocation>
</comment>
<dbReference type="PANTHER" id="PTHR30250:SF10">
    <property type="entry name" value="LIPOPOLYSACCHARIDE BIOSYNTHESIS PROTEIN WZXC"/>
    <property type="match status" value="1"/>
</dbReference>
<keyword evidence="4 7" id="KW-0812">Transmembrane</keyword>
<evidence type="ECO:0000313" key="9">
    <source>
        <dbReference type="Proteomes" id="UP001548832"/>
    </source>
</evidence>
<comment type="similarity">
    <text evidence="2">Belongs to the polysaccharide synthase family.</text>
</comment>
<dbReference type="InterPro" id="IPR050833">
    <property type="entry name" value="Poly_Biosynth_Transport"/>
</dbReference>
<dbReference type="EMBL" id="JBEWSZ010000001">
    <property type="protein sequence ID" value="MET2829085.1"/>
    <property type="molecule type" value="Genomic_DNA"/>
</dbReference>
<dbReference type="Pfam" id="PF13440">
    <property type="entry name" value="Polysacc_synt_3"/>
    <property type="match status" value="1"/>
</dbReference>
<evidence type="ECO:0000256" key="7">
    <source>
        <dbReference type="SAM" id="Phobius"/>
    </source>
</evidence>
<sequence>MNDIAYAHLSSRRSIAAVRGVLWSTVNAAVPTISGSLVFIMSSRYLLPADFGLVALAGGLAALASAFAPGGFGDAVVQRSALQKTHLDTTFWLCIGSATIIYLLLFVLSAPIAGFVNQPDIVNLLRLLGCRVIFDLAAAVPNALITRSMLFGLTAMRTTIAATISGVLCVVMLIMGYGLWALAVSQLLISVVSCVAAFWSAGWRPGLDIRAQSVIDLAHYGMFASGSRFLQMMSIDQIIIGALVGPASLGVFNFAKRVCSMLNDIIAGALGGVSYTLLSSLQNERGKLKDAFLLGTFASAAISFPAFVGLAAIAADAIPEFFGAHWAEAVAPIQVFCAISLLGCIGSLQSALVTSQGKSDWWFWYQLASQLSNIAVVLLFYPYGITAITSAIAVKTLITWPVPIAMVTKLTGISPANYLRQFFPPAAASTLMVASIAGMNWYLSGASLLARVGAEVPVSGLVYIIVLSMLSRARLSYVLSLVRNRHRG</sequence>
<evidence type="ECO:0000256" key="3">
    <source>
        <dbReference type="ARBA" id="ARBA00022475"/>
    </source>
</evidence>
<feature type="transmembrane region" description="Helical" evidence="7">
    <location>
        <begin position="238"/>
        <end position="255"/>
    </location>
</feature>
<name>A0ABV2DGB4_9HYPH</name>
<keyword evidence="6 7" id="KW-0472">Membrane</keyword>
<dbReference type="CDD" id="cd13127">
    <property type="entry name" value="MATE_tuaB_like"/>
    <property type="match status" value="1"/>
</dbReference>
<evidence type="ECO:0000313" key="8">
    <source>
        <dbReference type="EMBL" id="MET2829085.1"/>
    </source>
</evidence>
<evidence type="ECO:0000256" key="1">
    <source>
        <dbReference type="ARBA" id="ARBA00004651"/>
    </source>
</evidence>
<dbReference type="RefSeq" id="WP_354461051.1">
    <property type="nucleotide sequence ID" value="NZ_JBEWSZ010000001.1"/>
</dbReference>
<keyword evidence="5 7" id="KW-1133">Transmembrane helix</keyword>
<proteinExistence type="inferred from homology"/>
<feature type="transmembrane region" description="Helical" evidence="7">
    <location>
        <begin position="291"/>
        <end position="313"/>
    </location>
</feature>
<reference evidence="8 9" key="1">
    <citation type="submission" date="2024-06" db="EMBL/GenBank/DDBJ databases">
        <authorList>
            <person name="Kim D.-U."/>
        </authorList>
    </citation>
    <scope>NUCLEOTIDE SEQUENCE [LARGE SCALE GENOMIC DNA]</scope>
    <source>
        <strain evidence="8 9">KACC15460</strain>
    </source>
</reference>
<feature type="transmembrane region" description="Helical" evidence="7">
    <location>
        <begin position="89"/>
        <end position="112"/>
    </location>
</feature>
<evidence type="ECO:0000256" key="5">
    <source>
        <dbReference type="ARBA" id="ARBA00022989"/>
    </source>
</evidence>
<feature type="transmembrane region" description="Helical" evidence="7">
    <location>
        <begin position="124"/>
        <end position="146"/>
    </location>
</feature>
<evidence type="ECO:0000256" key="6">
    <source>
        <dbReference type="ARBA" id="ARBA00023136"/>
    </source>
</evidence>
<dbReference type="PANTHER" id="PTHR30250">
    <property type="entry name" value="PST FAMILY PREDICTED COLANIC ACID TRANSPORTER"/>
    <property type="match status" value="1"/>
</dbReference>
<keyword evidence="3" id="KW-1003">Cell membrane</keyword>
<gene>
    <name evidence="8" type="ORF">ABVQ20_19070</name>
</gene>